<accession>A0A6J5MQD8</accession>
<gene>
    <name evidence="2" type="ORF">UFOVP514_18</name>
</gene>
<evidence type="ECO:0000313" key="2">
    <source>
        <dbReference type="EMBL" id="CAB4147236.1"/>
    </source>
</evidence>
<dbReference type="SUPFAM" id="SSF55166">
    <property type="entry name" value="Hedgehog/DD-peptidase"/>
    <property type="match status" value="1"/>
</dbReference>
<sequence length="150" mass="16733">MILITPHLTLAEVTRTSAKAPNVPTPLHLENIKLLAEKVFEPLRALVDAPITVNSVYRSKEVNALTKGASLTSQHCKGEAMDIEGTNVSNAVLGRLIKDNLTFDQLIFEKPVNGEPSWIHVSYSKTRNRNQVLIFVNNKYIPFNTNLINK</sequence>
<dbReference type="EMBL" id="LR796477">
    <property type="protein sequence ID" value="CAB4147236.1"/>
    <property type="molecule type" value="Genomic_DNA"/>
</dbReference>
<protein>
    <submittedName>
        <fullName evidence="2">Peptidase M15A, C-terminal</fullName>
    </submittedName>
</protein>
<reference evidence="2" key="1">
    <citation type="submission" date="2020-04" db="EMBL/GenBank/DDBJ databases">
        <authorList>
            <person name="Chiriac C."/>
            <person name="Salcher M."/>
            <person name="Ghai R."/>
            <person name="Kavagutti S V."/>
        </authorList>
    </citation>
    <scope>NUCLEOTIDE SEQUENCE</scope>
</reference>
<dbReference type="InterPro" id="IPR009045">
    <property type="entry name" value="Zn_M74/Hedgehog-like"/>
</dbReference>
<dbReference type="InterPro" id="IPR013230">
    <property type="entry name" value="Peptidase_M15A_C"/>
</dbReference>
<proteinExistence type="predicted"/>
<organism evidence="2">
    <name type="scientific">uncultured Caudovirales phage</name>
    <dbReference type="NCBI Taxonomy" id="2100421"/>
    <lineage>
        <taxon>Viruses</taxon>
        <taxon>Duplodnaviria</taxon>
        <taxon>Heunggongvirae</taxon>
        <taxon>Uroviricota</taxon>
        <taxon>Caudoviricetes</taxon>
        <taxon>Peduoviridae</taxon>
        <taxon>Maltschvirus</taxon>
        <taxon>Maltschvirus maltsch</taxon>
    </lineage>
</organism>
<dbReference type="Gene3D" id="3.30.1380.10">
    <property type="match status" value="1"/>
</dbReference>
<name>A0A6J5MQD8_9CAUD</name>
<feature type="domain" description="Peptidase M15A C-terminal" evidence="1">
    <location>
        <begin position="7"/>
        <end position="121"/>
    </location>
</feature>
<dbReference type="Pfam" id="PF08291">
    <property type="entry name" value="Peptidase_M15_3"/>
    <property type="match status" value="1"/>
</dbReference>
<evidence type="ECO:0000259" key="1">
    <source>
        <dbReference type="Pfam" id="PF08291"/>
    </source>
</evidence>